<organism evidence="2 3">
    <name type="scientific">Plakobranchus ocellatus</name>
    <dbReference type="NCBI Taxonomy" id="259542"/>
    <lineage>
        <taxon>Eukaryota</taxon>
        <taxon>Metazoa</taxon>
        <taxon>Spiralia</taxon>
        <taxon>Lophotrochozoa</taxon>
        <taxon>Mollusca</taxon>
        <taxon>Gastropoda</taxon>
        <taxon>Heterobranchia</taxon>
        <taxon>Euthyneura</taxon>
        <taxon>Panpulmonata</taxon>
        <taxon>Sacoglossa</taxon>
        <taxon>Placobranchoidea</taxon>
        <taxon>Plakobranchidae</taxon>
        <taxon>Plakobranchus</taxon>
    </lineage>
</organism>
<proteinExistence type="predicted"/>
<dbReference type="EMBL" id="BLXT01005772">
    <property type="protein sequence ID" value="GFO25766.1"/>
    <property type="molecule type" value="Genomic_DNA"/>
</dbReference>
<keyword evidence="3" id="KW-1185">Reference proteome</keyword>
<comment type="caution">
    <text evidence="2">The sequence shown here is derived from an EMBL/GenBank/DDBJ whole genome shotgun (WGS) entry which is preliminary data.</text>
</comment>
<protein>
    <submittedName>
        <fullName evidence="2">Uncharacterized protein</fullName>
    </submittedName>
</protein>
<evidence type="ECO:0000256" key="1">
    <source>
        <dbReference type="SAM" id="MobiDB-lite"/>
    </source>
</evidence>
<reference evidence="2 3" key="1">
    <citation type="journal article" date="2021" name="Elife">
        <title>Chloroplast acquisition without the gene transfer in kleptoplastic sea slugs, Plakobranchus ocellatus.</title>
        <authorList>
            <person name="Maeda T."/>
            <person name="Takahashi S."/>
            <person name="Yoshida T."/>
            <person name="Shimamura S."/>
            <person name="Takaki Y."/>
            <person name="Nagai Y."/>
            <person name="Toyoda A."/>
            <person name="Suzuki Y."/>
            <person name="Arimoto A."/>
            <person name="Ishii H."/>
            <person name="Satoh N."/>
            <person name="Nishiyama T."/>
            <person name="Hasebe M."/>
            <person name="Maruyama T."/>
            <person name="Minagawa J."/>
            <person name="Obokata J."/>
            <person name="Shigenobu S."/>
        </authorList>
    </citation>
    <scope>NUCLEOTIDE SEQUENCE [LARGE SCALE GENOMIC DNA]</scope>
</reference>
<dbReference type="Proteomes" id="UP000735302">
    <property type="component" value="Unassembled WGS sequence"/>
</dbReference>
<accession>A0AAV4BR81</accession>
<sequence length="129" mass="15021">MYISNCIKSFQPKRRYAASNSNRQVTYEYSVTADSVSISICKEALASILGIKIAKINYVCDLIKKRNCPPEDKRGKNQSRTKKLSEEKKQEVMDFLDSIPKYRSHYTWRHNPHRHILLKTDMDLQSGHS</sequence>
<feature type="region of interest" description="Disordered" evidence="1">
    <location>
        <begin position="67"/>
        <end position="87"/>
    </location>
</feature>
<evidence type="ECO:0000313" key="2">
    <source>
        <dbReference type="EMBL" id="GFO25766.1"/>
    </source>
</evidence>
<evidence type="ECO:0000313" key="3">
    <source>
        <dbReference type="Proteomes" id="UP000735302"/>
    </source>
</evidence>
<dbReference type="AlphaFoldDB" id="A0AAV4BR81"/>
<name>A0AAV4BR81_9GAST</name>
<gene>
    <name evidence="2" type="ORF">PoB_005227100</name>
</gene>